<name>A0A0J7MTA8_LASNI</name>
<feature type="non-terminal residue" evidence="2">
    <location>
        <position position="1"/>
    </location>
</feature>
<sequence length="140" mass="14058">RRGVSTVSVGVAVTCRGASCRYGVVPVHVVVVATATAAVVSVVAAAVVALHSAAVVVLHVVYVAVAAAAAAAVVVVAVVVVAVVVVVVVSVATAIAIVNVFIFKLLSVIAARWCRVCEEQTLARFVVVVIPVNRVVAVAI</sequence>
<dbReference type="PaxDb" id="67767-A0A0J7MTA8"/>
<dbReference type="EMBL" id="LBMM01018622">
    <property type="protein sequence ID" value="KMQ83735.1"/>
    <property type="molecule type" value="Genomic_DNA"/>
</dbReference>
<keyword evidence="3" id="KW-1185">Reference proteome</keyword>
<dbReference type="AlphaFoldDB" id="A0A0J7MTA8"/>
<evidence type="ECO:0000313" key="3">
    <source>
        <dbReference type="Proteomes" id="UP000036403"/>
    </source>
</evidence>
<evidence type="ECO:0000313" key="2">
    <source>
        <dbReference type="EMBL" id="KMQ83735.1"/>
    </source>
</evidence>
<dbReference type="Proteomes" id="UP000036403">
    <property type="component" value="Unassembled WGS sequence"/>
</dbReference>
<keyword evidence="1" id="KW-0472">Membrane</keyword>
<accession>A0A0J7MTA8</accession>
<comment type="caution">
    <text evidence="2">The sequence shown here is derived from an EMBL/GenBank/DDBJ whole genome shotgun (WGS) entry which is preliminary data.</text>
</comment>
<gene>
    <name evidence="2" type="ORF">RF55_19230</name>
</gene>
<reference evidence="2 3" key="1">
    <citation type="submission" date="2015-04" db="EMBL/GenBank/DDBJ databases">
        <title>Lasius niger genome sequencing.</title>
        <authorList>
            <person name="Konorov E.A."/>
            <person name="Nikitin M.A."/>
            <person name="Kirill M.V."/>
            <person name="Chang P."/>
        </authorList>
    </citation>
    <scope>NUCLEOTIDE SEQUENCE [LARGE SCALE GENOMIC DNA]</scope>
    <source>
        <tissue evidence="2">Whole</tissue>
    </source>
</reference>
<evidence type="ECO:0000256" key="1">
    <source>
        <dbReference type="SAM" id="Phobius"/>
    </source>
</evidence>
<organism evidence="2 3">
    <name type="scientific">Lasius niger</name>
    <name type="common">Black garden ant</name>
    <dbReference type="NCBI Taxonomy" id="67767"/>
    <lineage>
        <taxon>Eukaryota</taxon>
        <taxon>Metazoa</taxon>
        <taxon>Ecdysozoa</taxon>
        <taxon>Arthropoda</taxon>
        <taxon>Hexapoda</taxon>
        <taxon>Insecta</taxon>
        <taxon>Pterygota</taxon>
        <taxon>Neoptera</taxon>
        <taxon>Endopterygota</taxon>
        <taxon>Hymenoptera</taxon>
        <taxon>Apocrita</taxon>
        <taxon>Aculeata</taxon>
        <taxon>Formicoidea</taxon>
        <taxon>Formicidae</taxon>
        <taxon>Formicinae</taxon>
        <taxon>Lasius</taxon>
        <taxon>Lasius</taxon>
    </lineage>
</organism>
<keyword evidence="1" id="KW-0812">Transmembrane</keyword>
<feature type="transmembrane region" description="Helical" evidence="1">
    <location>
        <begin position="27"/>
        <end position="50"/>
    </location>
</feature>
<protein>
    <submittedName>
        <fullName evidence="2">Uncharacterized protein</fullName>
    </submittedName>
</protein>
<keyword evidence="1" id="KW-1133">Transmembrane helix</keyword>
<feature type="transmembrane region" description="Helical" evidence="1">
    <location>
        <begin position="62"/>
        <end position="88"/>
    </location>
</feature>
<proteinExistence type="predicted"/>